<dbReference type="NCBIfam" id="TIGR00628">
    <property type="entry name" value="ung"/>
    <property type="match status" value="1"/>
</dbReference>
<dbReference type="NCBIfam" id="NF003592">
    <property type="entry name" value="PRK05254.1-5"/>
    <property type="match status" value="1"/>
</dbReference>
<dbReference type="RefSeq" id="WP_015238771.1">
    <property type="nucleotide sequence ID" value="NC_020283.1"/>
</dbReference>
<sequence>MSNKLIKKTLYKDFNNLNPIWKNCFLQNKLEQSFKEIFSYVESEIDKGVTIYPANPFRSLYNIKNLSEINVVILGQDPYHNEGQADGLAFSVPANCTIPPSLRNINKELKQEYNNDLETAKDLSFWAMQGVLLLNTILTVEHGKAMSHANKGWELITDTIIKLIATNNSPKAFLLWGLAAQKKTNLITNNVHLILKSNHPSPLSAYRKPFPFIGCNHFIKTNEWLISQKRKPITWLIPKK</sequence>
<evidence type="ECO:0000256" key="8">
    <source>
        <dbReference type="ARBA" id="ARBA00023204"/>
    </source>
</evidence>
<evidence type="ECO:0000256" key="5">
    <source>
        <dbReference type="ARBA" id="ARBA00018429"/>
    </source>
</evidence>
<dbReference type="InterPro" id="IPR036895">
    <property type="entry name" value="Uracil-DNA_glycosylase-like_sf"/>
</dbReference>
<dbReference type="EC" id="3.2.2.27" evidence="4 9"/>
<dbReference type="Proteomes" id="UP000011686">
    <property type="component" value="Chromosome"/>
</dbReference>
<proteinExistence type="inferred from homology"/>
<comment type="function">
    <text evidence="2 9">Excises uracil residues from the DNA which can arise as a result of misincorporation of dUMP residues by DNA polymerase or due to deamination of cytosine.</text>
</comment>
<evidence type="ECO:0000256" key="3">
    <source>
        <dbReference type="ARBA" id="ARBA00008184"/>
    </source>
</evidence>
<comment type="subcellular location">
    <subcellularLocation>
        <location evidence="9">Cytoplasm</location>
    </subcellularLocation>
</comment>
<comment type="similarity">
    <text evidence="3 9">Belongs to the uracil-DNA glycosylase (UDG) superfamily. UNG family.</text>
</comment>
<dbReference type="STRING" id="1208918.CDEE_0115"/>
<dbReference type="PATRIC" id="fig|1208918.3.peg.652"/>
<reference evidence="11 12" key="1">
    <citation type="journal article" date="2013" name="Genome Biol. Evol.">
        <title>Genome evolution and phylogenomic analysis of candidatus kinetoplastibacterium, the betaproteobacterial endosymbionts of strigomonas and angomonas.</title>
        <authorList>
            <person name="Alves J.M."/>
            <person name="Serrano M.G."/>
            <person name="Maia da Silva F."/>
            <person name="Voegtly L.J."/>
            <person name="Matveyev A.V."/>
            <person name="Teixeira M.M."/>
            <person name="Camargo E.P."/>
            <person name="Buck G.A."/>
        </authorList>
    </citation>
    <scope>NUCLEOTIDE SEQUENCE [LARGE SCALE GENOMIC DNA]</scope>
    <source>
        <strain evidence="11 12">TCC036E</strain>
    </source>
</reference>
<keyword evidence="6 9" id="KW-0227">DNA damage</keyword>
<evidence type="ECO:0000313" key="11">
    <source>
        <dbReference type="EMBL" id="AGF47951.1"/>
    </source>
</evidence>
<dbReference type="Pfam" id="PF03167">
    <property type="entry name" value="UDG"/>
    <property type="match status" value="1"/>
</dbReference>
<dbReference type="GO" id="GO:0004844">
    <property type="term" value="F:uracil DNA N-glycosylase activity"/>
    <property type="evidence" value="ECO:0007669"/>
    <property type="project" value="UniProtKB-UniRule"/>
</dbReference>
<dbReference type="EMBL" id="CP003804">
    <property type="protein sequence ID" value="AGF47951.1"/>
    <property type="molecule type" value="Genomic_DNA"/>
</dbReference>
<dbReference type="Gene3D" id="3.40.470.10">
    <property type="entry name" value="Uracil-DNA glycosylase-like domain"/>
    <property type="match status" value="1"/>
</dbReference>
<organism evidence="11 12">
    <name type="scientific">Candidatus Kinetoplastidibacterium crithidiae TCC036E</name>
    <dbReference type="NCBI Taxonomy" id="1208918"/>
    <lineage>
        <taxon>Bacteria</taxon>
        <taxon>Pseudomonadati</taxon>
        <taxon>Pseudomonadota</taxon>
        <taxon>Betaproteobacteria</taxon>
        <taxon>Candidatus Kinetoplastidibacterium</taxon>
    </lineage>
</organism>
<dbReference type="SMART" id="SM00987">
    <property type="entry name" value="UreE_C"/>
    <property type="match status" value="1"/>
</dbReference>
<keyword evidence="7 9" id="KW-0378">Hydrolase</keyword>
<dbReference type="eggNOG" id="COG0692">
    <property type="taxonomic scope" value="Bacteria"/>
</dbReference>
<accession>M1LV28</accession>
<keyword evidence="9" id="KW-0963">Cytoplasm</keyword>
<dbReference type="NCBIfam" id="NF003589">
    <property type="entry name" value="PRK05254.1-2"/>
    <property type="match status" value="1"/>
</dbReference>
<dbReference type="InterPro" id="IPR002043">
    <property type="entry name" value="UDG_fam1"/>
</dbReference>
<dbReference type="SMART" id="SM00986">
    <property type="entry name" value="UDG"/>
    <property type="match status" value="1"/>
</dbReference>
<dbReference type="HOGENOM" id="CLU_032162_3_0_4"/>
<dbReference type="AlphaFoldDB" id="M1LV28"/>
<keyword evidence="8 9" id="KW-0234">DNA repair</keyword>
<dbReference type="HAMAP" id="MF_00148">
    <property type="entry name" value="UDG"/>
    <property type="match status" value="1"/>
</dbReference>
<evidence type="ECO:0000256" key="6">
    <source>
        <dbReference type="ARBA" id="ARBA00022763"/>
    </source>
</evidence>
<dbReference type="PANTHER" id="PTHR11264">
    <property type="entry name" value="URACIL-DNA GLYCOSYLASE"/>
    <property type="match status" value="1"/>
</dbReference>
<dbReference type="KEGG" id="kct:CDEE_0115"/>
<dbReference type="PANTHER" id="PTHR11264:SF0">
    <property type="entry name" value="URACIL-DNA GLYCOSYLASE"/>
    <property type="match status" value="1"/>
</dbReference>
<evidence type="ECO:0000256" key="1">
    <source>
        <dbReference type="ARBA" id="ARBA00001400"/>
    </source>
</evidence>
<gene>
    <name evidence="9" type="primary">ung</name>
    <name evidence="11" type="ORF">CDEE_0115</name>
</gene>
<dbReference type="CDD" id="cd10027">
    <property type="entry name" value="UDG-F1-like"/>
    <property type="match status" value="1"/>
</dbReference>
<comment type="catalytic activity">
    <reaction evidence="1 9">
        <text>Hydrolyzes single-stranded DNA or mismatched double-stranded DNA and polynucleotides, releasing free uracil.</text>
        <dbReference type="EC" id="3.2.2.27"/>
    </reaction>
</comment>
<dbReference type="GO" id="GO:0005737">
    <property type="term" value="C:cytoplasm"/>
    <property type="evidence" value="ECO:0007669"/>
    <property type="project" value="UniProtKB-SubCell"/>
</dbReference>
<dbReference type="NCBIfam" id="NF003591">
    <property type="entry name" value="PRK05254.1-4"/>
    <property type="match status" value="1"/>
</dbReference>
<feature type="domain" description="Uracil-DNA glycosylase-like" evidence="10">
    <location>
        <begin position="62"/>
        <end position="225"/>
    </location>
</feature>
<evidence type="ECO:0000256" key="9">
    <source>
        <dbReference type="HAMAP-Rule" id="MF_00148"/>
    </source>
</evidence>
<dbReference type="NCBIfam" id="NF003588">
    <property type="entry name" value="PRK05254.1-1"/>
    <property type="match status" value="1"/>
</dbReference>
<dbReference type="SUPFAM" id="SSF52141">
    <property type="entry name" value="Uracil-DNA glycosylase-like"/>
    <property type="match status" value="1"/>
</dbReference>
<evidence type="ECO:0000259" key="10">
    <source>
        <dbReference type="SMART" id="SM00986"/>
    </source>
</evidence>
<evidence type="ECO:0000256" key="7">
    <source>
        <dbReference type="ARBA" id="ARBA00022801"/>
    </source>
</evidence>
<evidence type="ECO:0000256" key="4">
    <source>
        <dbReference type="ARBA" id="ARBA00012030"/>
    </source>
</evidence>
<evidence type="ECO:0000256" key="2">
    <source>
        <dbReference type="ARBA" id="ARBA00002631"/>
    </source>
</evidence>
<evidence type="ECO:0000313" key="12">
    <source>
        <dbReference type="Proteomes" id="UP000011686"/>
    </source>
</evidence>
<feature type="active site" description="Proton acceptor" evidence="9">
    <location>
        <position position="77"/>
    </location>
</feature>
<keyword evidence="11" id="KW-0326">Glycosidase</keyword>
<dbReference type="GO" id="GO:0097510">
    <property type="term" value="P:base-excision repair, AP site formation via deaminated base removal"/>
    <property type="evidence" value="ECO:0007669"/>
    <property type="project" value="TreeGrafter"/>
</dbReference>
<dbReference type="InterPro" id="IPR005122">
    <property type="entry name" value="Uracil-DNA_glycosylase-like"/>
</dbReference>
<keyword evidence="12" id="KW-1185">Reference proteome</keyword>
<name>M1LV28_9PROT</name>
<protein>
    <recommendedName>
        <fullName evidence="5 9">Uracil-DNA glycosylase</fullName>
        <shortName evidence="9">UDG</shortName>
        <ecNumber evidence="4 9">3.2.2.27</ecNumber>
    </recommendedName>
</protein>